<comment type="caution">
    <text evidence="2">The sequence shown here is derived from an EMBL/GenBank/DDBJ whole genome shotgun (WGS) entry which is preliminary data.</text>
</comment>
<dbReference type="SUPFAM" id="SSF51735">
    <property type="entry name" value="NAD(P)-binding Rossmann-fold domains"/>
    <property type="match status" value="1"/>
</dbReference>
<protein>
    <recommendedName>
        <fullName evidence="1">NAD(P)-binding domain-containing protein</fullName>
    </recommendedName>
</protein>
<dbReference type="PANTHER" id="PTHR15020">
    <property type="entry name" value="FLAVIN REDUCTASE-RELATED"/>
    <property type="match status" value="1"/>
</dbReference>
<dbReference type="Gene3D" id="3.40.50.720">
    <property type="entry name" value="NAD(P)-binding Rossmann-like Domain"/>
    <property type="match status" value="1"/>
</dbReference>
<feature type="domain" description="NAD(P)-binding" evidence="1">
    <location>
        <begin position="2"/>
        <end position="127"/>
    </location>
</feature>
<dbReference type="EMBL" id="BOQE01000001">
    <property type="protein sequence ID" value="GIM46177.1"/>
    <property type="molecule type" value="Genomic_DNA"/>
</dbReference>
<organism evidence="2 3">
    <name type="scientific">Collibacillus ludicampi</name>
    <dbReference type="NCBI Taxonomy" id="2771369"/>
    <lineage>
        <taxon>Bacteria</taxon>
        <taxon>Bacillati</taxon>
        <taxon>Bacillota</taxon>
        <taxon>Bacilli</taxon>
        <taxon>Bacillales</taxon>
        <taxon>Alicyclobacillaceae</taxon>
        <taxon>Collibacillus</taxon>
    </lineage>
</organism>
<accession>A0AAV4LEC4</accession>
<evidence type="ECO:0000313" key="2">
    <source>
        <dbReference type="EMBL" id="GIM46177.1"/>
    </source>
</evidence>
<evidence type="ECO:0000313" key="3">
    <source>
        <dbReference type="Proteomes" id="UP001057291"/>
    </source>
</evidence>
<reference evidence="2" key="1">
    <citation type="journal article" date="2023" name="Int. J. Syst. Evol. Microbiol.">
        <title>Collibacillus ludicampi gen. nov., sp. nov., a new soil bacterium of the family Alicyclobacillaceae.</title>
        <authorList>
            <person name="Jojima T."/>
            <person name="Ioku Y."/>
            <person name="Fukuta Y."/>
            <person name="Shirasaka N."/>
            <person name="Matsumura Y."/>
            <person name="Mori M."/>
        </authorList>
    </citation>
    <scope>NUCLEOTIDE SEQUENCE</scope>
    <source>
        <strain evidence="2">TP075</strain>
    </source>
</reference>
<evidence type="ECO:0000259" key="1">
    <source>
        <dbReference type="Pfam" id="PF13460"/>
    </source>
</evidence>
<gene>
    <name evidence="2" type="ORF">DNHGIG_17260</name>
</gene>
<proteinExistence type="predicted"/>
<sequence length="142" mass="15811">MDIEKLKKAMIGQDVVYANLAGNLEPMAKNIVEAMNATGAKRLIWISSMGIYDEVPGEKYGSILEPYRRSAAIIEASDLDYTILRPGWFTNKDEIDYETTQKGELFKGHEVSRKSVAALVVKLATSPELEVRRSLGVNKPVH</sequence>
<dbReference type="Proteomes" id="UP001057291">
    <property type="component" value="Unassembled WGS sequence"/>
</dbReference>
<name>A0AAV4LEC4_9BACL</name>
<keyword evidence="3" id="KW-1185">Reference proteome</keyword>
<dbReference type="Pfam" id="PF13460">
    <property type="entry name" value="NAD_binding_10"/>
    <property type="match status" value="1"/>
</dbReference>
<dbReference type="InterPro" id="IPR036291">
    <property type="entry name" value="NAD(P)-bd_dom_sf"/>
</dbReference>
<dbReference type="PANTHER" id="PTHR15020:SF50">
    <property type="entry name" value="UPF0659 PROTEIN YMR090W"/>
    <property type="match status" value="1"/>
</dbReference>
<dbReference type="AlphaFoldDB" id="A0AAV4LEC4"/>
<dbReference type="InterPro" id="IPR016040">
    <property type="entry name" value="NAD(P)-bd_dom"/>
</dbReference>